<sequence>MKATGIFSTLSKAAVLCALAVGAQAYAQDIKIGFNGDLSASPSAQSGQAAVLGLRTAIDDINANGGLLGRKLVLVVRDDLSQPPKSIQNMADLIDNEKVVAIVGPTNSGNALAWKHIPNQKKIPVMGAIGSGTDITKPMRAGADNYMFRVGMVDREQVDGVIGYLKKNPKVKNVGFMIETTGYGQSALKDLEEVGAAQGVKAVAVEKFGVADTDMTSQLNKLKAAGVDTVVIWAQSTPIAHVFRSMEKINWFPLTLTSWAADNIAFYDTAGKTLSEKPFFLRTITDNRTAAQQKLYDRVSAKMTSPTAFGFLAHAYDGMNLLGMAIKQANSTDGEKVRLALENLDGTYEGAMKTYTKPFSATVHDALLVSDYKWAHWQDGKLVPYADDVTVAVAVAK</sequence>
<reference evidence="6" key="1">
    <citation type="submission" date="2023-07" db="EMBL/GenBank/DDBJ databases">
        <title>Glyphosate-induced phosphonatase operons in soil bacteria of genus Achromobacter.</title>
        <authorList>
            <person name="Epiktetov D.O."/>
            <person name="Sviridov A.V."/>
            <person name="Tarlachkov S.V."/>
            <person name="Shushkova T.V."/>
            <person name="Toropygin I.Y."/>
            <person name="Leontievsky A."/>
        </authorList>
    </citation>
    <scope>NUCLEOTIDE SEQUENCE [LARGE SCALE GENOMIC DNA]</scope>
    <source>
        <strain evidence="6">Kg 16</strain>
    </source>
</reference>
<organism evidence="5 6">
    <name type="scientific">Achromobacter aegrifaciens</name>
    <dbReference type="NCBI Taxonomy" id="1287736"/>
    <lineage>
        <taxon>Bacteria</taxon>
        <taxon>Pseudomonadati</taxon>
        <taxon>Pseudomonadota</taxon>
        <taxon>Betaproteobacteria</taxon>
        <taxon>Burkholderiales</taxon>
        <taxon>Alcaligenaceae</taxon>
        <taxon>Achromobacter</taxon>
    </lineage>
</organism>
<feature type="domain" description="Leucine-binding protein" evidence="4">
    <location>
        <begin position="30"/>
        <end position="356"/>
    </location>
</feature>
<comment type="caution">
    <text evidence="5">The sequence shown here is derived from an EMBL/GenBank/DDBJ whole genome shotgun (WGS) entry which is preliminary data.</text>
</comment>
<gene>
    <name evidence="5" type="ORF">RIU57_13620</name>
</gene>
<comment type="similarity">
    <text evidence="1">Belongs to the leucine-binding protein family.</text>
</comment>
<accession>A0ABU2DDH3</accession>
<dbReference type="CDD" id="cd06335">
    <property type="entry name" value="PBP1_ABC_ligand_binding-like"/>
    <property type="match status" value="1"/>
</dbReference>
<dbReference type="SUPFAM" id="SSF53822">
    <property type="entry name" value="Periplasmic binding protein-like I"/>
    <property type="match status" value="1"/>
</dbReference>
<dbReference type="PANTHER" id="PTHR30483">
    <property type="entry name" value="LEUCINE-SPECIFIC-BINDING PROTEIN"/>
    <property type="match status" value="1"/>
</dbReference>
<keyword evidence="2 3" id="KW-0732">Signal</keyword>
<dbReference type="InterPro" id="IPR051010">
    <property type="entry name" value="BCAA_transport"/>
</dbReference>
<evidence type="ECO:0000259" key="4">
    <source>
        <dbReference type="Pfam" id="PF13458"/>
    </source>
</evidence>
<protein>
    <submittedName>
        <fullName evidence="5">ABC transporter substrate-binding protein</fullName>
    </submittedName>
</protein>
<dbReference type="InterPro" id="IPR028081">
    <property type="entry name" value="Leu-bd"/>
</dbReference>
<keyword evidence="6" id="KW-1185">Reference proteome</keyword>
<evidence type="ECO:0000313" key="5">
    <source>
        <dbReference type="EMBL" id="MDR7946154.1"/>
    </source>
</evidence>
<dbReference type="PANTHER" id="PTHR30483:SF6">
    <property type="entry name" value="PERIPLASMIC BINDING PROTEIN OF ABC TRANSPORTER FOR NATURAL AMINO ACIDS"/>
    <property type="match status" value="1"/>
</dbReference>
<dbReference type="Gene3D" id="3.40.50.2300">
    <property type="match status" value="2"/>
</dbReference>
<evidence type="ECO:0000313" key="6">
    <source>
        <dbReference type="Proteomes" id="UP001264156"/>
    </source>
</evidence>
<evidence type="ECO:0000256" key="3">
    <source>
        <dbReference type="SAM" id="SignalP"/>
    </source>
</evidence>
<dbReference type="Pfam" id="PF13458">
    <property type="entry name" value="Peripla_BP_6"/>
    <property type="match status" value="1"/>
</dbReference>
<name>A0ABU2DDH3_ACHAE</name>
<dbReference type="Proteomes" id="UP001264156">
    <property type="component" value="Unassembled WGS sequence"/>
</dbReference>
<dbReference type="EMBL" id="JAVKVN010000004">
    <property type="protein sequence ID" value="MDR7946154.1"/>
    <property type="molecule type" value="Genomic_DNA"/>
</dbReference>
<evidence type="ECO:0000256" key="2">
    <source>
        <dbReference type="ARBA" id="ARBA00022729"/>
    </source>
</evidence>
<feature type="chain" id="PRO_5045135175" evidence="3">
    <location>
        <begin position="28"/>
        <end position="397"/>
    </location>
</feature>
<evidence type="ECO:0000256" key="1">
    <source>
        <dbReference type="ARBA" id="ARBA00010062"/>
    </source>
</evidence>
<dbReference type="RefSeq" id="WP_310533258.1">
    <property type="nucleotide sequence ID" value="NZ_JAVKVN010000004.1"/>
</dbReference>
<proteinExistence type="inferred from homology"/>
<dbReference type="InterPro" id="IPR028082">
    <property type="entry name" value="Peripla_BP_I"/>
</dbReference>
<feature type="signal peptide" evidence="3">
    <location>
        <begin position="1"/>
        <end position="27"/>
    </location>
</feature>